<gene>
    <name evidence="2" type="ORF">KUC_1463</name>
</gene>
<sequence length="37" mass="4017">MVRQGLLMLTESHAPSSYDTQQCAAPNHQNAARFSVG</sequence>
<evidence type="ECO:0000313" key="3">
    <source>
        <dbReference type="Proteomes" id="UP000005756"/>
    </source>
</evidence>
<evidence type="ECO:0000313" key="2">
    <source>
        <dbReference type="EMBL" id="EHJ94504.1"/>
    </source>
</evidence>
<reference evidence="2 3" key="1">
    <citation type="submission" date="2011-10" db="EMBL/GenBank/DDBJ databases">
        <authorList>
            <person name="Quillaguamn J."/>
            <person name="Guzmn D."/>
            <person name="Balderrama-Subieta A."/>
            <person name="Cardona-Ortuo C."/>
            <person name="Guevara-Martnez M."/>
            <person name="Callisaya-Quispe N."/>
        </authorList>
    </citation>
    <scope>NUCLEOTIDE SEQUENCE [LARGE SCALE GENOMIC DNA]</scope>
    <source>
        <strain evidence="2 3">LC1</strain>
    </source>
</reference>
<protein>
    <submittedName>
        <fullName evidence="2">Uncharacterized protein</fullName>
    </submittedName>
</protein>
<dbReference type="Proteomes" id="UP000005756">
    <property type="component" value="Unassembled WGS sequence"/>
</dbReference>
<name>A0A7U9C3V8_9GAMM</name>
<proteinExistence type="predicted"/>
<dbReference type="AlphaFoldDB" id="A0A7U9C3V8"/>
<organism evidence="2 3">
    <name type="scientific">Vreelandella boliviensis LC1</name>
    <dbReference type="NCBI Taxonomy" id="1072583"/>
    <lineage>
        <taxon>Bacteria</taxon>
        <taxon>Pseudomonadati</taxon>
        <taxon>Pseudomonadota</taxon>
        <taxon>Gammaproteobacteria</taxon>
        <taxon>Oceanospirillales</taxon>
        <taxon>Halomonadaceae</taxon>
        <taxon>Vreelandella</taxon>
    </lineage>
</organism>
<accession>A0A7U9C3V8</accession>
<feature type="region of interest" description="Disordered" evidence="1">
    <location>
        <begin position="13"/>
        <end position="37"/>
    </location>
</feature>
<dbReference type="EMBL" id="JH393257">
    <property type="protein sequence ID" value="EHJ94504.1"/>
    <property type="molecule type" value="Genomic_DNA"/>
</dbReference>
<evidence type="ECO:0000256" key="1">
    <source>
        <dbReference type="SAM" id="MobiDB-lite"/>
    </source>
</evidence>